<dbReference type="RefSeq" id="XP_018229802.1">
    <property type="nucleotide sequence ID" value="XM_018374057.1"/>
</dbReference>
<dbReference type="STRING" id="1408657.A0A0W4ZQ78"/>
<dbReference type="Pfam" id="PF02752">
    <property type="entry name" value="Arrestin_C"/>
    <property type="match status" value="1"/>
</dbReference>
<feature type="compositionally biased region" description="Polar residues" evidence="1">
    <location>
        <begin position="414"/>
        <end position="436"/>
    </location>
</feature>
<feature type="compositionally biased region" description="Polar residues" evidence="1">
    <location>
        <begin position="465"/>
        <end position="494"/>
    </location>
</feature>
<evidence type="ECO:0000313" key="3">
    <source>
        <dbReference type="EMBL" id="KTW30511.1"/>
    </source>
</evidence>
<feature type="region of interest" description="Disordered" evidence="1">
    <location>
        <begin position="404"/>
        <end position="494"/>
    </location>
</feature>
<evidence type="ECO:0000313" key="4">
    <source>
        <dbReference type="Proteomes" id="UP000053447"/>
    </source>
</evidence>
<reference evidence="4" key="1">
    <citation type="journal article" date="2016" name="Nat. Commun.">
        <title>Genome analysis of three Pneumocystis species reveals adaptation mechanisms to life exclusively in mammalian hosts.</title>
        <authorList>
            <person name="Ma L."/>
            <person name="Chen Z."/>
            <person name="Huang D.W."/>
            <person name="Kutty G."/>
            <person name="Ishihara M."/>
            <person name="Wang H."/>
            <person name="Abouelleil A."/>
            <person name="Bishop L."/>
            <person name="Davey E."/>
            <person name="Deng R."/>
            <person name="Deng X."/>
            <person name="Fan L."/>
            <person name="Fantoni G."/>
            <person name="Fitzgerald M."/>
            <person name="Gogineni E."/>
            <person name="Goldberg J.M."/>
            <person name="Handley G."/>
            <person name="Hu X."/>
            <person name="Huber C."/>
            <person name="Jiao X."/>
            <person name="Jones K."/>
            <person name="Levin J.Z."/>
            <person name="Liu Y."/>
            <person name="Macdonald P."/>
            <person name="Melnikov A."/>
            <person name="Raley C."/>
            <person name="Sassi M."/>
            <person name="Sherman B.T."/>
            <person name="Song X."/>
            <person name="Sykes S."/>
            <person name="Tran B."/>
            <person name="Walsh L."/>
            <person name="Xia Y."/>
            <person name="Yang J."/>
            <person name="Young S."/>
            <person name="Zeng Q."/>
            <person name="Zheng X."/>
            <person name="Stephens R."/>
            <person name="Nusbaum C."/>
            <person name="Birren B.W."/>
            <person name="Azadi P."/>
            <person name="Lempicki R.A."/>
            <person name="Cuomo C.A."/>
            <person name="Kovacs J.A."/>
        </authorList>
    </citation>
    <scope>NUCLEOTIDE SEQUENCE [LARGE SCALE GENOMIC DNA]</scope>
    <source>
        <strain evidence="4">RU7</strain>
    </source>
</reference>
<dbReference type="eggNOG" id="KOG3780">
    <property type="taxonomic scope" value="Eukaryota"/>
</dbReference>
<dbReference type="InterPro" id="IPR011021">
    <property type="entry name" value="Arrestin-like_N"/>
</dbReference>
<dbReference type="OrthoDB" id="2333384at2759"/>
<dbReference type="GO" id="GO:0005886">
    <property type="term" value="C:plasma membrane"/>
    <property type="evidence" value="ECO:0007669"/>
    <property type="project" value="TreeGrafter"/>
</dbReference>
<dbReference type="InterPro" id="IPR050357">
    <property type="entry name" value="Arrestin_domain-protein"/>
</dbReference>
<dbReference type="Proteomes" id="UP000053447">
    <property type="component" value="Unassembled WGS sequence"/>
</dbReference>
<dbReference type="PANTHER" id="PTHR11188:SF17">
    <property type="entry name" value="FI21816P1"/>
    <property type="match status" value="1"/>
</dbReference>
<proteinExistence type="predicted"/>
<feature type="compositionally biased region" description="Low complexity" evidence="1">
    <location>
        <begin position="437"/>
        <end position="447"/>
    </location>
</feature>
<sequence>MNISGRMPHVISLLDIRLQTPIPYIIILRGNETEAEDFILKGSVVFSLNDSITVKSIIFRFYGVNKVKWTEVVMSSAKTPIERNQKQKSLVFEKEISFLPFQGTKTIGKGNYEYPFEIVIPGNIHESIEPYQYDDSMGYLIYKIKVTIERPGFLSNIVHKKHIRIIRTIPLSFIDFIHTMFVEDTWLNKIEYNINIPTKIYEFGGLIPVNMRFIPLIKNLKLAKISFFLKEYITLRIISGYYGMPSKYDTTRQISSFKIKNLPENVSEWKLEETIKIPNSLSSCIQNCDVKHIKVRHKLKVIITLINPDGHISELRASLPIVLLISPALFTNIDDYAYPLSLGLQLPSYNNHIYDPVWDGISSIHTYPMLNSQTAMPLHSTNDSAGPSNLYTSDSLTILNANSNRHQTSEESDNTIQNQENENNSLSYSSGQHFTASTTPDTTSPDTSIHHAQSQQREDSEYHETTITIPSISNRQPLDITRNPTAQSTSQARDNSFIENLSRVPPYHIANRPISTTITPISKSLPTYEASICLSLQNINETLTSQCPEQTLRQRLDPLKHHTNRFFKIFFIQHHV</sequence>
<dbReference type="GeneID" id="28940312"/>
<dbReference type="InterPro" id="IPR014752">
    <property type="entry name" value="Arrestin-like_C"/>
</dbReference>
<dbReference type="Pfam" id="PF00339">
    <property type="entry name" value="Arrestin_N"/>
    <property type="match status" value="1"/>
</dbReference>
<organism evidence="3 4">
    <name type="scientific">Pneumocystis jirovecii (strain RU7)</name>
    <name type="common">Human pneumocystis pneumonia agent</name>
    <dbReference type="NCBI Taxonomy" id="1408657"/>
    <lineage>
        <taxon>Eukaryota</taxon>
        <taxon>Fungi</taxon>
        <taxon>Dikarya</taxon>
        <taxon>Ascomycota</taxon>
        <taxon>Taphrinomycotina</taxon>
        <taxon>Pneumocystomycetes</taxon>
        <taxon>Pneumocystaceae</taxon>
        <taxon>Pneumocystis</taxon>
    </lineage>
</organism>
<dbReference type="GO" id="GO:0005829">
    <property type="term" value="C:cytosol"/>
    <property type="evidence" value="ECO:0007669"/>
    <property type="project" value="TreeGrafter"/>
</dbReference>
<dbReference type="AlphaFoldDB" id="A0A0W4ZQ78"/>
<dbReference type="GO" id="GO:0030674">
    <property type="term" value="F:protein-macromolecule adaptor activity"/>
    <property type="evidence" value="ECO:0007669"/>
    <property type="project" value="TreeGrafter"/>
</dbReference>
<dbReference type="SMART" id="SM01017">
    <property type="entry name" value="Arrestin_C"/>
    <property type="match status" value="1"/>
</dbReference>
<dbReference type="Gene3D" id="2.60.40.640">
    <property type="match status" value="1"/>
</dbReference>
<protein>
    <recommendedName>
        <fullName evidence="2">Arrestin C-terminal-like domain-containing protein</fullName>
    </recommendedName>
</protein>
<dbReference type="GO" id="GO:0070086">
    <property type="term" value="P:ubiquitin-dependent endocytosis"/>
    <property type="evidence" value="ECO:0007669"/>
    <property type="project" value="TreeGrafter"/>
</dbReference>
<dbReference type="GO" id="GO:0031625">
    <property type="term" value="F:ubiquitin protein ligase binding"/>
    <property type="evidence" value="ECO:0007669"/>
    <property type="project" value="TreeGrafter"/>
</dbReference>
<evidence type="ECO:0000259" key="2">
    <source>
        <dbReference type="SMART" id="SM01017"/>
    </source>
</evidence>
<gene>
    <name evidence="3" type="ORF">T551_01794</name>
</gene>
<feature type="domain" description="Arrestin C-terminal-like" evidence="2">
    <location>
        <begin position="186"/>
        <end position="328"/>
    </location>
</feature>
<dbReference type="SUPFAM" id="SSF81296">
    <property type="entry name" value="E set domains"/>
    <property type="match status" value="1"/>
</dbReference>
<keyword evidence="4" id="KW-1185">Reference proteome</keyword>
<dbReference type="PANTHER" id="PTHR11188">
    <property type="entry name" value="ARRESTIN DOMAIN CONTAINING PROTEIN"/>
    <property type="match status" value="1"/>
</dbReference>
<name>A0A0W4ZQ78_PNEJ7</name>
<evidence type="ECO:0000256" key="1">
    <source>
        <dbReference type="SAM" id="MobiDB-lite"/>
    </source>
</evidence>
<accession>A0A0W4ZQ78</accession>
<comment type="caution">
    <text evidence="3">The sequence shown here is derived from an EMBL/GenBank/DDBJ whole genome shotgun (WGS) entry which is preliminary data.</text>
</comment>
<dbReference type="EMBL" id="LFWA01000007">
    <property type="protein sequence ID" value="KTW30511.1"/>
    <property type="molecule type" value="Genomic_DNA"/>
</dbReference>
<dbReference type="InterPro" id="IPR014756">
    <property type="entry name" value="Ig_E-set"/>
</dbReference>
<dbReference type="InterPro" id="IPR011022">
    <property type="entry name" value="Arrestin_C-like"/>
</dbReference>
<dbReference type="VEuPathDB" id="FungiDB:T551_01794"/>